<evidence type="ECO:0000313" key="3">
    <source>
        <dbReference type="Proteomes" id="UP000826271"/>
    </source>
</evidence>
<evidence type="ECO:0000256" key="1">
    <source>
        <dbReference type="SAM" id="MobiDB-lite"/>
    </source>
</evidence>
<keyword evidence="3" id="KW-1185">Reference proteome</keyword>
<dbReference type="Proteomes" id="UP000826271">
    <property type="component" value="Unassembled WGS sequence"/>
</dbReference>
<accession>A0AAV6Y7M5</accession>
<dbReference type="AlphaFoldDB" id="A0AAV6Y7M5"/>
<comment type="caution">
    <text evidence="2">The sequence shown here is derived from an EMBL/GenBank/DDBJ whole genome shotgun (WGS) entry which is preliminary data.</text>
</comment>
<feature type="compositionally biased region" description="Low complexity" evidence="1">
    <location>
        <begin position="51"/>
        <end position="62"/>
    </location>
</feature>
<sequence>MPTLLSPSTMTNVLNPSITHPSDFTPSLNDPPDNHPSHKPSHRSFRVPLKSSLGPSLGSSSPRAAKKSIFDIGGKGFGEPRMRKVLRGLFYSKKEMDEMISALKYVLPSVHEIWLEDDNGETIQRIVYENIPIYCPSCKLLGHSEEKKSPLIHLKKLDGTRVEAAHHQGDLYSLLEKKKGKVVSGKIVSQNPPYPSAPNISKSSASSTIRNKDIQKNPFLPLPVINENEVENLPQKAIVQIVSNQWRMRLEVYSSSQELEENPSVINPLPIFQKPLEVPPSSLVTVNVNSIGFQESSVLETVLSSQDINFEDVAVRRNHHRSKSLDGGTKHGKKMSGLPAQKLATWLILISSASSKCSL</sequence>
<evidence type="ECO:0000313" key="2">
    <source>
        <dbReference type="EMBL" id="KAG8390849.1"/>
    </source>
</evidence>
<gene>
    <name evidence="2" type="ORF">BUALT_Bualt01G0126400</name>
</gene>
<reference evidence="2" key="1">
    <citation type="submission" date="2019-10" db="EMBL/GenBank/DDBJ databases">
        <authorList>
            <person name="Zhang R."/>
            <person name="Pan Y."/>
            <person name="Wang J."/>
            <person name="Ma R."/>
            <person name="Yu S."/>
        </authorList>
    </citation>
    <scope>NUCLEOTIDE SEQUENCE</scope>
    <source>
        <strain evidence="2">LA-IB0</strain>
        <tissue evidence="2">Leaf</tissue>
    </source>
</reference>
<feature type="region of interest" description="Disordered" evidence="1">
    <location>
        <begin position="1"/>
        <end position="64"/>
    </location>
</feature>
<proteinExistence type="predicted"/>
<protein>
    <submittedName>
        <fullName evidence="2">Uncharacterized protein</fullName>
    </submittedName>
</protein>
<organism evidence="2 3">
    <name type="scientific">Buddleja alternifolia</name>
    <dbReference type="NCBI Taxonomy" id="168488"/>
    <lineage>
        <taxon>Eukaryota</taxon>
        <taxon>Viridiplantae</taxon>
        <taxon>Streptophyta</taxon>
        <taxon>Embryophyta</taxon>
        <taxon>Tracheophyta</taxon>
        <taxon>Spermatophyta</taxon>
        <taxon>Magnoliopsida</taxon>
        <taxon>eudicotyledons</taxon>
        <taxon>Gunneridae</taxon>
        <taxon>Pentapetalae</taxon>
        <taxon>asterids</taxon>
        <taxon>lamiids</taxon>
        <taxon>Lamiales</taxon>
        <taxon>Scrophulariaceae</taxon>
        <taxon>Buddlejeae</taxon>
        <taxon>Buddleja</taxon>
    </lineage>
</organism>
<name>A0AAV6Y7M5_9LAMI</name>
<feature type="compositionally biased region" description="Polar residues" evidence="1">
    <location>
        <begin position="1"/>
        <end position="28"/>
    </location>
</feature>
<dbReference type="EMBL" id="WHWC01000001">
    <property type="protein sequence ID" value="KAG8390849.1"/>
    <property type="molecule type" value="Genomic_DNA"/>
</dbReference>